<dbReference type="EMBL" id="DRNH01000158">
    <property type="protein sequence ID" value="HFB53672.1"/>
    <property type="molecule type" value="Genomic_DNA"/>
</dbReference>
<dbReference type="NCBIfam" id="TIGR00254">
    <property type="entry name" value="GGDEF"/>
    <property type="match status" value="1"/>
</dbReference>
<evidence type="ECO:0000256" key="2">
    <source>
        <dbReference type="ARBA" id="ARBA00034247"/>
    </source>
</evidence>
<feature type="domain" description="GGDEF" evidence="3">
    <location>
        <begin position="172"/>
        <end position="304"/>
    </location>
</feature>
<dbReference type="PANTHER" id="PTHR45138:SF9">
    <property type="entry name" value="DIGUANYLATE CYCLASE DGCM-RELATED"/>
    <property type="match status" value="1"/>
</dbReference>
<dbReference type="SMART" id="SM00267">
    <property type="entry name" value="GGDEF"/>
    <property type="match status" value="1"/>
</dbReference>
<dbReference type="GO" id="GO:0005886">
    <property type="term" value="C:plasma membrane"/>
    <property type="evidence" value="ECO:0007669"/>
    <property type="project" value="TreeGrafter"/>
</dbReference>
<dbReference type="InterPro" id="IPR050469">
    <property type="entry name" value="Diguanylate_Cyclase"/>
</dbReference>
<dbReference type="SUPFAM" id="SSF55073">
    <property type="entry name" value="Nucleotide cyclase"/>
    <property type="match status" value="1"/>
</dbReference>
<dbReference type="InterPro" id="IPR000160">
    <property type="entry name" value="GGDEF_dom"/>
</dbReference>
<dbReference type="InterPro" id="IPR043128">
    <property type="entry name" value="Rev_trsase/Diguanyl_cyclase"/>
</dbReference>
<dbReference type="AlphaFoldDB" id="A0A7C3G6E3"/>
<dbReference type="PROSITE" id="PS50887">
    <property type="entry name" value="GGDEF"/>
    <property type="match status" value="1"/>
</dbReference>
<dbReference type="GO" id="GO:0052621">
    <property type="term" value="F:diguanylate cyclase activity"/>
    <property type="evidence" value="ECO:0007669"/>
    <property type="project" value="UniProtKB-EC"/>
</dbReference>
<accession>A0A7C3G6E3</accession>
<organism evidence="4">
    <name type="scientific">Sulfurimonas autotrophica</name>
    <dbReference type="NCBI Taxonomy" id="202747"/>
    <lineage>
        <taxon>Bacteria</taxon>
        <taxon>Pseudomonadati</taxon>
        <taxon>Campylobacterota</taxon>
        <taxon>Epsilonproteobacteria</taxon>
        <taxon>Campylobacterales</taxon>
        <taxon>Sulfurimonadaceae</taxon>
        <taxon>Sulfurimonas</taxon>
    </lineage>
</organism>
<gene>
    <name evidence="4" type="ORF">ENJ67_02960</name>
</gene>
<dbReference type="Gene3D" id="3.30.70.270">
    <property type="match status" value="1"/>
</dbReference>
<comment type="caution">
    <text evidence="4">The sequence shown here is derived from an EMBL/GenBank/DDBJ whole genome shotgun (WGS) entry which is preliminary data.</text>
</comment>
<proteinExistence type="predicted"/>
<dbReference type="Pfam" id="PF00990">
    <property type="entry name" value="GGDEF"/>
    <property type="match status" value="1"/>
</dbReference>
<sequence length="307" mass="34908">MKKDDLKSLVTQMYKELLDSIDSQETPSKEQVIDYLEDAVNTIKKIDDDEIDSIEHAKLAFTNAYKEIAKKSISSYKATNDKFEELGKMHQSALEEVQDKLIDLPTITSKFNEIQSHMTEEVQKANSIITQLNMQIKALEEDSNLDGLTKVFNRRALDRYLTKITQKGQLKHELHLLILDIDDFKSINDSYGHVVGDKILIFIANLLRNTLRDGDKVFRYGGEEFVIILNRITETKCLEIAQRILKTISTNTLLYKGKSVNVTISIGATKYAEGDTPESLIARADKALYNSKAQGKNQLNMEFKNGH</sequence>
<dbReference type="Proteomes" id="UP000886390">
    <property type="component" value="Unassembled WGS sequence"/>
</dbReference>
<dbReference type="CDD" id="cd01949">
    <property type="entry name" value="GGDEF"/>
    <property type="match status" value="1"/>
</dbReference>
<dbReference type="GO" id="GO:0043709">
    <property type="term" value="P:cell adhesion involved in single-species biofilm formation"/>
    <property type="evidence" value="ECO:0007669"/>
    <property type="project" value="TreeGrafter"/>
</dbReference>
<reference evidence="4" key="1">
    <citation type="journal article" date="2020" name="mSystems">
        <title>Genome- and Community-Level Interaction Insights into Carbon Utilization and Element Cycling Functions of Hydrothermarchaeota in Hydrothermal Sediment.</title>
        <authorList>
            <person name="Zhou Z."/>
            <person name="Liu Y."/>
            <person name="Xu W."/>
            <person name="Pan J."/>
            <person name="Luo Z.H."/>
            <person name="Li M."/>
        </authorList>
    </citation>
    <scope>NUCLEOTIDE SEQUENCE [LARGE SCALE GENOMIC DNA]</scope>
    <source>
        <strain evidence="4">HyVt-507</strain>
    </source>
</reference>
<dbReference type="PANTHER" id="PTHR45138">
    <property type="entry name" value="REGULATORY COMPONENTS OF SENSORY TRANSDUCTION SYSTEM"/>
    <property type="match status" value="1"/>
</dbReference>
<name>A0A7C3G6E3_9BACT</name>
<evidence type="ECO:0000256" key="1">
    <source>
        <dbReference type="ARBA" id="ARBA00012528"/>
    </source>
</evidence>
<dbReference type="InterPro" id="IPR029787">
    <property type="entry name" value="Nucleotide_cyclase"/>
</dbReference>
<dbReference type="GO" id="GO:1902201">
    <property type="term" value="P:negative regulation of bacterial-type flagellum-dependent cell motility"/>
    <property type="evidence" value="ECO:0007669"/>
    <property type="project" value="TreeGrafter"/>
</dbReference>
<evidence type="ECO:0000259" key="3">
    <source>
        <dbReference type="PROSITE" id="PS50887"/>
    </source>
</evidence>
<evidence type="ECO:0000313" key="4">
    <source>
        <dbReference type="EMBL" id="HFB53672.1"/>
    </source>
</evidence>
<protein>
    <recommendedName>
        <fullName evidence="1">diguanylate cyclase</fullName>
        <ecNumber evidence="1">2.7.7.65</ecNumber>
    </recommendedName>
</protein>
<dbReference type="EC" id="2.7.7.65" evidence="1"/>
<dbReference type="FunFam" id="3.30.70.270:FF:000001">
    <property type="entry name" value="Diguanylate cyclase domain protein"/>
    <property type="match status" value="1"/>
</dbReference>
<comment type="catalytic activity">
    <reaction evidence="2">
        <text>2 GTP = 3',3'-c-di-GMP + 2 diphosphate</text>
        <dbReference type="Rhea" id="RHEA:24898"/>
        <dbReference type="ChEBI" id="CHEBI:33019"/>
        <dbReference type="ChEBI" id="CHEBI:37565"/>
        <dbReference type="ChEBI" id="CHEBI:58805"/>
        <dbReference type="EC" id="2.7.7.65"/>
    </reaction>
</comment>